<feature type="non-terminal residue" evidence="2">
    <location>
        <position position="1"/>
    </location>
</feature>
<protein>
    <submittedName>
        <fullName evidence="2">Uncharacterized protein</fullName>
    </submittedName>
</protein>
<dbReference type="EMBL" id="CATQJA010000898">
    <property type="protein sequence ID" value="CAJ0564646.1"/>
    <property type="molecule type" value="Genomic_DNA"/>
</dbReference>
<name>A0AA36C942_9BILA</name>
<proteinExistence type="predicted"/>
<organism evidence="2 3">
    <name type="scientific">Mesorhabditis spiculigera</name>
    <dbReference type="NCBI Taxonomy" id="96644"/>
    <lineage>
        <taxon>Eukaryota</taxon>
        <taxon>Metazoa</taxon>
        <taxon>Ecdysozoa</taxon>
        <taxon>Nematoda</taxon>
        <taxon>Chromadorea</taxon>
        <taxon>Rhabditida</taxon>
        <taxon>Rhabditina</taxon>
        <taxon>Rhabditomorpha</taxon>
        <taxon>Rhabditoidea</taxon>
        <taxon>Rhabditidae</taxon>
        <taxon>Mesorhabditinae</taxon>
        <taxon>Mesorhabditis</taxon>
    </lineage>
</organism>
<accession>A0AA36C942</accession>
<evidence type="ECO:0000313" key="3">
    <source>
        <dbReference type="Proteomes" id="UP001177023"/>
    </source>
</evidence>
<comment type="caution">
    <text evidence="2">The sequence shown here is derived from an EMBL/GenBank/DDBJ whole genome shotgun (WGS) entry which is preliminary data.</text>
</comment>
<feature type="region of interest" description="Disordered" evidence="1">
    <location>
        <begin position="188"/>
        <end position="231"/>
    </location>
</feature>
<sequence length="231" mass="25692">MNLDEFELARSELCPGDGDTFSLQLEFRRKPAQRSSQSTAGLLSGLSSRDSSIRYMNWNSEELRGGARTSLVTDITGPVGCPSFPEVQRLYIPEVAATSLSTMLMGGPEPIATSTPIRGVLPESRESSFERDVEQAKDFLRRAKLRDTGRYARNSQSADSWTSGSMDMSTQGSVHPFDVTPFPVKERVKPGREEVLGQLRQHITRKEAPPAQRTESEDPLERLYASLQPQQ</sequence>
<keyword evidence="3" id="KW-1185">Reference proteome</keyword>
<feature type="compositionally biased region" description="Basic and acidic residues" evidence="1">
    <location>
        <begin position="204"/>
        <end position="221"/>
    </location>
</feature>
<evidence type="ECO:0000313" key="2">
    <source>
        <dbReference type="EMBL" id="CAJ0564646.1"/>
    </source>
</evidence>
<dbReference type="AlphaFoldDB" id="A0AA36C942"/>
<dbReference type="Proteomes" id="UP001177023">
    <property type="component" value="Unassembled WGS sequence"/>
</dbReference>
<evidence type="ECO:0000256" key="1">
    <source>
        <dbReference type="SAM" id="MobiDB-lite"/>
    </source>
</evidence>
<reference evidence="2" key="1">
    <citation type="submission" date="2023-06" db="EMBL/GenBank/DDBJ databases">
        <authorList>
            <person name="Delattre M."/>
        </authorList>
    </citation>
    <scope>NUCLEOTIDE SEQUENCE</scope>
    <source>
        <strain evidence="2">AF72</strain>
    </source>
</reference>
<gene>
    <name evidence="2" type="ORF">MSPICULIGERA_LOCUS3319</name>
</gene>